<gene>
    <name evidence="3" type="ORF">LIPSTDRAFT_310193</name>
</gene>
<keyword evidence="1" id="KW-0812">Transmembrane</keyword>
<feature type="domain" description="Fatty acid desaturase" evidence="2">
    <location>
        <begin position="95"/>
        <end position="376"/>
    </location>
</feature>
<reference evidence="3 4" key="1">
    <citation type="journal article" date="2016" name="Proc. Natl. Acad. Sci. U.S.A.">
        <title>Comparative genomics of biotechnologically important yeasts.</title>
        <authorList>
            <person name="Riley R."/>
            <person name="Haridas S."/>
            <person name="Wolfe K.H."/>
            <person name="Lopes M.R."/>
            <person name="Hittinger C.T."/>
            <person name="Goeker M."/>
            <person name="Salamov A.A."/>
            <person name="Wisecaver J.H."/>
            <person name="Long T.M."/>
            <person name="Calvey C.H."/>
            <person name="Aerts A.L."/>
            <person name="Barry K.W."/>
            <person name="Choi C."/>
            <person name="Clum A."/>
            <person name="Coughlan A.Y."/>
            <person name="Deshpande S."/>
            <person name="Douglass A.P."/>
            <person name="Hanson S.J."/>
            <person name="Klenk H.-P."/>
            <person name="LaButti K.M."/>
            <person name="Lapidus A."/>
            <person name="Lindquist E.A."/>
            <person name="Lipzen A.M."/>
            <person name="Meier-Kolthoff J.P."/>
            <person name="Ohm R.A."/>
            <person name="Otillar R.P."/>
            <person name="Pangilinan J.L."/>
            <person name="Peng Y."/>
            <person name="Rokas A."/>
            <person name="Rosa C.A."/>
            <person name="Scheuner C."/>
            <person name="Sibirny A.A."/>
            <person name="Slot J.C."/>
            <person name="Stielow J.B."/>
            <person name="Sun H."/>
            <person name="Kurtzman C.P."/>
            <person name="Blackwell M."/>
            <person name="Grigoriev I.V."/>
            <person name="Jeffries T.W."/>
        </authorList>
    </citation>
    <scope>NUCLEOTIDE SEQUENCE [LARGE SCALE GENOMIC DNA]</scope>
    <source>
        <strain evidence="3 4">NRRL Y-11557</strain>
    </source>
</reference>
<dbReference type="OrthoDB" id="1461976at2759"/>
<keyword evidence="4" id="KW-1185">Reference proteome</keyword>
<dbReference type="PANTHER" id="PTHR32100">
    <property type="entry name" value="OMEGA-6 FATTY ACID DESATURASE, CHLOROPLASTIC"/>
    <property type="match status" value="1"/>
</dbReference>
<dbReference type="Proteomes" id="UP000094385">
    <property type="component" value="Unassembled WGS sequence"/>
</dbReference>
<feature type="transmembrane region" description="Helical" evidence="1">
    <location>
        <begin position="253"/>
        <end position="272"/>
    </location>
</feature>
<keyword evidence="1" id="KW-0472">Membrane</keyword>
<dbReference type="GO" id="GO:0016491">
    <property type="term" value="F:oxidoreductase activity"/>
    <property type="evidence" value="ECO:0007669"/>
    <property type="project" value="InterPro"/>
</dbReference>
<feature type="transmembrane region" description="Helical" evidence="1">
    <location>
        <begin position="93"/>
        <end position="115"/>
    </location>
</feature>
<accession>A0A1E3Q2C5</accession>
<evidence type="ECO:0000313" key="4">
    <source>
        <dbReference type="Proteomes" id="UP000094385"/>
    </source>
</evidence>
<protein>
    <recommendedName>
        <fullName evidence="2">Fatty acid desaturase domain-containing protein</fullName>
    </recommendedName>
</protein>
<keyword evidence="1" id="KW-1133">Transmembrane helix</keyword>
<feature type="transmembrane region" description="Helical" evidence="1">
    <location>
        <begin position="65"/>
        <end position="86"/>
    </location>
</feature>
<organism evidence="3 4">
    <name type="scientific">Lipomyces starkeyi NRRL Y-11557</name>
    <dbReference type="NCBI Taxonomy" id="675824"/>
    <lineage>
        <taxon>Eukaryota</taxon>
        <taxon>Fungi</taxon>
        <taxon>Dikarya</taxon>
        <taxon>Ascomycota</taxon>
        <taxon>Saccharomycotina</taxon>
        <taxon>Lipomycetes</taxon>
        <taxon>Lipomycetales</taxon>
        <taxon>Lipomycetaceae</taxon>
        <taxon>Lipomyces</taxon>
    </lineage>
</organism>
<proteinExistence type="predicted"/>
<feature type="transmembrane region" description="Helical" evidence="1">
    <location>
        <begin position="127"/>
        <end position="147"/>
    </location>
</feature>
<dbReference type="STRING" id="675824.A0A1E3Q2C5"/>
<evidence type="ECO:0000313" key="3">
    <source>
        <dbReference type="EMBL" id="ODQ71853.1"/>
    </source>
</evidence>
<dbReference type="InterPro" id="IPR005804">
    <property type="entry name" value="FA_desaturase_dom"/>
</dbReference>
<dbReference type="AlphaFoldDB" id="A0A1E3Q2C5"/>
<evidence type="ECO:0000256" key="1">
    <source>
        <dbReference type="SAM" id="Phobius"/>
    </source>
</evidence>
<dbReference type="InterPro" id="IPR012171">
    <property type="entry name" value="Fatty_acid_desaturase"/>
</dbReference>
<feature type="transmembrane region" description="Helical" evidence="1">
    <location>
        <begin position="278"/>
        <end position="301"/>
    </location>
</feature>
<dbReference type="GO" id="GO:0006629">
    <property type="term" value="P:lipid metabolic process"/>
    <property type="evidence" value="ECO:0007669"/>
    <property type="project" value="InterPro"/>
</dbReference>
<name>A0A1E3Q2C5_LIPST</name>
<dbReference type="CDD" id="cd03507">
    <property type="entry name" value="Delta12-FADS-like"/>
    <property type="match status" value="1"/>
</dbReference>
<sequence length="425" mass="48254">MAIKEVVPNAQVGKRGKAGAEADAEEAHYDMNGKVFTEVDFTMKQIYDAIPEHCFHPSMLRSLGYVARDFFLMGLLLYAASYIQYLPSAVARFAAWTLYTVMQGMVFTGIWILGHECGHGAFSESKAVNHSVGLFLHSFLLVPFHAWRLSHSKHHKATGNMEREVVFVPHTRESFLKTKFGKHADPRHSEFAEIVQDAPIVSMYKLFIHQIFGWPAYLFAAVSGPLYDVPFYKLNHFYFGEDGPYFGPKDTRYIIISDVAMAVMIYALYLFGQAVGHWNAILLYGIPYLMVNHWIVAITYLQHTDGSLPHYHDNVWTFAKGATATIDRDFGFIGRHLFHSIIETHVLHHLVSTIPFYYSHEASAAIKKVMGRSYIADTDTNLLVALWRNQRNCMFAEESVKGSGILFYRNLHGKGMPPRLLTTAN</sequence>
<dbReference type="EMBL" id="KV454296">
    <property type="protein sequence ID" value="ODQ71853.1"/>
    <property type="molecule type" value="Genomic_DNA"/>
</dbReference>
<evidence type="ECO:0000259" key="2">
    <source>
        <dbReference type="Pfam" id="PF00487"/>
    </source>
</evidence>
<dbReference type="Pfam" id="PF00487">
    <property type="entry name" value="FA_desaturase"/>
    <property type="match status" value="1"/>
</dbReference>